<name>A0A4R8CM70_9ACTN</name>
<dbReference type="AlphaFoldDB" id="A0A4R8CM70"/>
<accession>A0A4R8CM70</accession>
<comment type="caution">
    <text evidence="2">The sequence shown here is derived from an EMBL/GenBank/DDBJ whole genome shotgun (WGS) entry which is preliminary data.</text>
</comment>
<proteinExistence type="predicted"/>
<evidence type="ECO:0000313" key="2">
    <source>
        <dbReference type="EMBL" id="TDW77133.1"/>
    </source>
</evidence>
<gene>
    <name evidence="2" type="ORF">EV653_2297</name>
</gene>
<feature type="region of interest" description="Disordered" evidence="1">
    <location>
        <begin position="120"/>
        <end position="140"/>
    </location>
</feature>
<keyword evidence="3" id="KW-1185">Reference proteome</keyword>
<protein>
    <submittedName>
        <fullName evidence="2">Uncharacterized protein</fullName>
    </submittedName>
</protein>
<dbReference type="Proteomes" id="UP000295146">
    <property type="component" value="Unassembled WGS sequence"/>
</dbReference>
<feature type="region of interest" description="Disordered" evidence="1">
    <location>
        <begin position="21"/>
        <end position="44"/>
    </location>
</feature>
<reference evidence="2 3" key="1">
    <citation type="submission" date="2019-03" db="EMBL/GenBank/DDBJ databases">
        <title>Genomic Encyclopedia of Type Strains, Phase III (KMG-III): the genomes of soil and plant-associated and newly described type strains.</title>
        <authorList>
            <person name="Whitman W."/>
        </authorList>
    </citation>
    <scope>NUCLEOTIDE SEQUENCE [LARGE SCALE GENOMIC DNA]</scope>
    <source>
        <strain evidence="2 3">VKM Ac-2573</strain>
    </source>
</reference>
<evidence type="ECO:0000313" key="3">
    <source>
        <dbReference type="Proteomes" id="UP000295146"/>
    </source>
</evidence>
<sequence length="929" mass="100103">MALTYQLQPEDSAHATLRHATSGGTLGLGAGSSRSLGAPAEPEPQMVRRDAFSVAGWGMGVSAVSGGFARAMWINSFSQMLPASAGISRDFRRQVSAEPLDTAVRTITSADAHLSFGRGYGSALQPQTPSTAAKGRAESTGEQLKKVLLAKPPDRSGTAQAVGMANAMGVPLNGLDPAPDRAGWHYLIDLWDLLHTRVEQQELQTMPEPTAAWLLARRQEIAELRETTAARSPTGLPLGGPGARTGDVEHSTGTAVARYLQGERQPSTSPRIAADLAAVAGLRNLAGVSKTSPAPSPVDEAITRLETYLHAYFAQPLRADQRIATVLVISNADWGTGGSVMAALTPQGIASMVLEIGKQIVLMQGLLALGPVGEVLAAGYQGFMQTEGVNDITAAITLGEFFREAATADSFDRARGLGWFAKVTEDDVVQLMQAAVGFVLERGVKVIGEQVIRTARDASGPAVRMSVSSEQSQEAMLATLQRQLLTLPENHPDRPSLIALRDALTTAKTAGADPDRALTGDPAVADKFALVDVLWPHTDSEMAAMREQIPPELADRVPVVQAILPEGVVARVVYDAMQVRIEVSSRAGPADVRHHVETARYLSEYVGIRGFFRRVLDRLVGDPAFMSKGFEARAEIAKLRAIEAEVSAEMAALQRSGADPAAHQARLADLRAQIDEYQDAVNSLDRGRGWIAAGTGVGNQTARRAGLPMTPGHHYRVNASTGQLYLVRHDKNAPGHYQLAKLTLGGKTFDWPIDRRTKLPYLHEVIQRTNHEKVALSFFEYHQQRIEGAAAGKIPTKDGEWSEYVLASGGRPALLALGVDPAPALFRGPEFNTALLVMKEKNVTLTRLPAATELDWADQDGKTYDAVGSGIPARFFDQQWPRLQLQIDEHLKYADFVPVDVSTLTPAQRLEVEKFVAPRKPRAFIVSDN</sequence>
<dbReference type="EMBL" id="SODP01000001">
    <property type="protein sequence ID" value="TDW77133.1"/>
    <property type="molecule type" value="Genomic_DNA"/>
</dbReference>
<organism evidence="2 3">
    <name type="scientific">Kribbella pratensis</name>
    <dbReference type="NCBI Taxonomy" id="2512112"/>
    <lineage>
        <taxon>Bacteria</taxon>
        <taxon>Bacillati</taxon>
        <taxon>Actinomycetota</taxon>
        <taxon>Actinomycetes</taxon>
        <taxon>Propionibacteriales</taxon>
        <taxon>Kribbellaceae</taxon>
        <taxon>Kribbella</taxon>
    </lineage>
</organism>
<evidence type="ECO:0000256" key="1">
    <source>
        <dbReference type="SAM" id="MobiDB-lite"/>
    </source>
</evidence>
<dbReference type="CDD" id="cd20726">
    <property type="entry name" value="CDI_toxin_BpE479_tRNase-like"/>
    <property type="match status" value="1"/>
</dbReference>